<keyword evidence="6" id="KW-0812">Transmembrane</keyword>
<keyword evidence="5" id="KW-0503">Monooxygenase</keyword>
<dbReference type="Pfam" id="PF00067">
    <property type="entry name" value="p450"/>
    <property type="match status" value="1"/>
</dbReference>
<keyword evidence="6" id="KW-1133">Transmembrane helix</keyword>
<reference evidence="8" key="1">
    <citation type="submission" date="2025-08" db="UniProtKB">
        <authorList>
            <consortium name="RefSeq"/>
        </authorList>
    </citation>
    <scope>IDENTIFICATION</scope>
    <source>
        <tissue evidence="8">Fruit stalk</tissue>
    </source>
</reference>
<dbReference type="PANTHER" id="PTHR47955:SF15">
    <property type="entry name" value="CYTOCHROME P450 71A2-LIKE"/>
    <property type="match status" value="1"/>
</dbReference>
<proteinExistence type="inferred from homology"/>
<keyword evidence="3 4" id="KW-0408">Iron</keyword>
<dbReference type="InterPro" id="IPR036396">
    <property type="entry name" value="Cyt_P450_sf"/>
</dbReference>
<evidence type="ECO:0000256" key="4">
    <source>
        <dbReference type="PIRSR" id="PIRSR602401-1"/>
    </source>
</evidence>
<evidence type="ECO:0000313" key="8">
    <source>
        <dbReference type="RefSeq" id="XP_022737349.1"/>
    </source>
</evidence>
<dbReference type="PANTHER" id="PTHR47955">
    <property type="entry name" value="CYTOCHROME P450 FAMILY 71 PROTEIN"/>
    <property type="match status" value="1"/>
</dbReference>
<gene>
    <name evidence="8" type="primary">LOC111290316</name>
</gene>
<dbReference type="KEGG" id="dzi:111290316"/>
<dbReference type="Proteomes" id="UP000515121">
    <property type="component" value="Unplaced"/>
</dbReference>
<dbReference type="PRINTS" id="PR00463">
    <property type="entry name" value="EP450I"/>
</dbReference>
<dbReference type="FunFam" id="1.10.630.10:FF:000011">
    <property type="entry name" value="Cytochrome P450 83B1"/>
    <property type="match status" value="1"/>
</dbReference>
<feature type="transmembrane region" description="Helical" evidence="6">
    <location>
        <begin position="12"/>
        <end position="31"/>
    </location>
</feature>
<dbReference type="AlphaFoldDB" id="A0A6P5YA28"/>
<dbReference type="GO" id="GO:0016705">
    <property type="term" value="F:oxidoreductase activity, acting on paired donors, with incorporation or reduction of molecular oxygen"/>
    <property type="evidence" value="ECO:0007669"/>
    <property type="project" value="InterPro"/>
</dbReference>
<dbReference type="Gene3D" id="1.10.630.10">
    <property type="entry name" value="Cytochrome P450"/>
    <property type="match status" value="1"/>
</dbReference>
<dbReference type="GO" id="GO:0020037">
    <property type="term" value="F:heme binding"/>
    <property type="evidence" value="ECO:0007669"/>
    <property type="project" value="InterPro"/>
</dbReference>
<protein>
    <submittedName>
        <fullName evidence="8">Cytochrome P450 71A1-like</fullName>
    </submittedName>
</protein>
<evidence type="ECO:0000256" key="1">
    <source>
        <dbReference type="ARBA" id="ARBA00010617"/>
    </source>
</evidence>
<keyword evidence="2 4" id="KW-0479">Metal-binding</keyword>
<evidence type="ECO:0000256" key="5">
    <source>
        <dbReference type="RuleBase" id="RU000461"/>
    </source>
</evidence>
<evidence type="ECO:0000256" key="2">
    <source>
        <dbReference type="ARBA" id="ARBA00022723"/>
    </source>
</evidence>
<dbReference type="CDD" id="cd11072">
    <property type="entry name" value="CYP71-like"/>
    <property type="match status" value="1"/>
</dbReference>
<accession>A0A6P5YA28</accession>
<dbReference type="RefSeq" id="XP_022737349.1">
    <property type="nucleotide sequence ID" value="XM_022881614.1"/>
</dbReference>
<keyword evidence="5" id="KW-0560">Oxidoreductase</keyword>
<dbReference type="PRINTS" id="PR00385">
    <property type="entry name" value="P450"/>
</dbReference>
<evidence type="ECO:0000313" key="7">
    <source>
        <dbReference type="Proteomes" id="UP000515121"/>
    </source>
</evidence>
<keyword evidence="4 5" id="KW-0349">Heme</keyword>
<evidence type="ECO:0000256" key="3">
    <source>
        <dbReference type="ARBA" id="ARBA00023004"/>
    </source>
</evidence>
<dbReference type="InterPro" id="IPR002401">
    <property type="entry name" value="Cyt_P450_E_grp-I"/>
</dbReference>
<sequence>MEMNVAKLYNINPLFLSLILLVSLLIWLKLAKRKNLNLPPSPPKLPIIGNIHQLGKLPHRSFRELSRKYGSLLLLQLGHNPTLVVSSAEMVREIFKNHDIIFSNRPRTTAANILLYGCSDIGFAPYGEYWRQLRRISVLEFFSHRRVHSFQFVRDAEVEVLINKLSNASLKGESINLTEMLMVITNNIVSRCVLSRKAEEEDGSSKFGRLSRRVMILFTSFCFGDMFPYLRWLDMITGFIPSLKAVSRELDTLFDQIIEEHRTLKTQDEVTKNKDFVSIILQLQKDSMLEMDLTQDNFKAVLLDMFVGGTDTTSTTIEWLMAELLKHPNVMKRVQEEVRNVVGKKSKVDMDDITKMEYLKCVVKETLRLHPAAPLLVPRETSASVKLGGYDIPSNVTVLFNVWAIQRDPNWWDKPEEFIPERFANSLVDFKGKDFQFIPFGFGRRGCPGMPFGVASIEYVVANLLYWFDWKLLAGEIAQNLDMTEQYGLTVNKKVPLHVLPPSKCEIVCYHAKIFNLLMFLISECDGFFFHVIRVLGHMLRRSIFHNNSCNFIIVYATNVINSRKFPQLFEE</sequence>
<dbReference type="GeneID" id="111290316"/>
<dbReference type="GO" id="GO:0004497">
    <property type="term" value="F:monooxygenase activity"/>
    <property type="evidence" value="ECO:0007669"/>
    <property type="project" value="UniProtKB-KW"/>
</dbReference>
<dbReference type="SUPFAM" id="SSF48264">
    <property type="entry name" value="Cytochrome P450"/>
    <property type="match status" value="1"/>
</dbReference>
<keyword evidence="7" id="KW-1185">Reference proteome</keyword>
<dbReference type="GO" id="GO:0005506">
    <property type="term" value="F:iron ion binding"/>
    <property type="evidence" value="ECO:0007669"/>
    <property type="project" value="InterPro"/>
</dbReference>
<feature type="binding site" description="axial binding residue" evidence="4">
    <location>
        <position position="447"/>
    </location>
    <ligand>
        <name>heme</name>
        <dbReference type="ChEBI" id="CHEBI:30413"/>
    </ligand>
    <ligandPart>
        <name>Fe</name>
        <dbReference type="ChEBI" id="CHEBI:18248"/>
    </ligandPart>
</feature>
<evidence type="ECO:0000256" key="6">
    <source>
        <dbReference type="SAM" id="Phobius"/>
    </source>
</evidence>
<dbReference type="InterPro" id="IPR001128">
    <property type="entry name" value="Cyt_P450"/>
</dbReference>
<name>A0A6P5YA28_DURZI</name>
<dbReference type="OrthoDB" id="1470350at2759"/>
<dbReference type="PROSITE" id="PS00086">
    <property type="entry name" value="CYTOCHROME_P450"/>
    <property type="match status" value="1"/>
</dbReference>
<comment type="similarity">
    <text evidence="1 5">Belongs to the cytochrome P450 family.</text>
</comment>
<organism evidence="7 8">
    <name type="scientific">Durio zibethinus</name>
    <name type="common">Durian</name>
    <dbReference type="NCBI Taxonomy" id="66656"/>
    <lineage>
        <taxon>Eukaryota</taxon>
        <taxon>Viridiplantae</taxon>
        <taxon>Streptophyta</taxon>
        <taxon>Embryophyta</taxon>
        <taxon>Tracheophyta</taxon>
        <taxon>Spermatophyta</taxon>
        <taxon>Magnoliopsida</taxon>
        <taxon>eudicotyledons</taxon>
        <taxon>Gunneridae</taxon>
        <taxon>Pentapetalae</taxon>
        <taxon>rosids</taxon>
        <taxon>malvids</taxon>
        <taxon>Malvales</taxon>
        <taxon>Malvaceae</taxon>
        <taxon>Helicteroideae</taxon>
        <taxon>Durio</taxon>
    </lineage>
</organism>
<comment type="cofactor">
    <cofactor evidence="4">
        <name>heme</name>
        <dbReference type="ChEBI" id="CHEBI:30413"/>
    </cofactor>
</comment>
<dbReference type="InterPro" id="IPR017972">
    <property type="entry name" value="Cyt_P450_CS"/>
</dbReference>
<keyword evidence="6" id="KW-0472">Membrane</keyword>